<feature type="signal peptide" evidence="1">
    <location>
        <begin position="1"/>
        <end position="29"/>
    </location>
</feature>
<name>A0ABZ2UYB0_9CYAN</name>
<organism evidence="2 3">
    <name type="scientific">Okeanomitos corallinicola TIOX110</name>
    <dbReference type="NCBI Taxonomy" id="3133117"/>
    <lineage>
        <taxon>Bacteria</taxon>
        <taxon>Bacillati</taxon>
        <taxon>Cyanobacteriota</taxon>
        <taxon>Cyanophyceae</taxon>
        <taxon>Nostocales</taxon>
        <taxon>Aphanizomenonaceae</taxon>
        <taxon>Okeanomitos</taxon>
    </lineage>
</organism>
<keyword evidence="1" id="KW-0732">Signal</keyword>
<accession>A0ABZ2UYB0</accession>
<dbReference type="EMBL" id="CP150886">
    <property type="protein sequence ID" value="WZB89213.1"/>
    <property type="molecule type" value="Genomic_DNA"/>
</dbReference>
<dbReference type="Proteomes" id="UP001483337">
    <property type="component" value="Chromosome"/>
</dbReference>
<reference evidence="2 3" key="1">
    <citation type="submission" date="2024-04" db="EMBL/GenBank/DDBJ databases">
        <title>Okeanomitos corallinicola gen. &amp; sp. nov. (Nostocales, Cyanobacteria), a new toxic marine heterocyst-forming cyanobacterium from a coral reef.</title>
        <authorList>
            <person name="Li H."/>
            <person name="Li R."/>
            <person name="Kang J."/>
            <person name="Hii K.S."/>
            <person name="Mohamed H.F."/>
            <person name="Xu X."/>
            <person name="Luo Z."/>
        </authorList>
    </citation>
    <scope>NUCLEOTIDE SEQUENCE [LARGE SCALE GENOMIC DNA]</scope>
    <source>
        <strain evidence="2 3">TIOX110</strain>
    </source>
</reference>
<dbReference type="RefSeq" id="WP_353932117.1">
    <property type="nucleotide sequence ID" value="NZ_CP150886.1"/>
</dbReference>
<sequence>MKNKLFTTFISGCLLALATTLSISEPSYAGGTKFYCAVLGGEYFTFARTEDGRRYKVMGWTSTDFPKPYNLKYRCTTVSSRFQRSYDNGTLKRIATGTLNSEPVICAGSNSNIVCNSRNLLFTLKRGAKAKTVANRLFNRNALASGEIITQNSDPDHIMFNFDIYLDNLAAE</sequence>
<gene>
    <name evidence="2" type="ORF">WJM97_05905</name>
</gene>
<evidence type="ECO:0000313" key="2">
    <source>
        <dbReference type="EMBL" id="WZB89213.1"/>
    </source>
</evidence>
<evidence type="ECO:0000256" key="1">
    <source>
        <dbReference type="SAM" id="SignalP"/>
    </source>
</evidence>
<keyword evidence="3" id="KW-1185">Reference proteome</keyword>
<dbReference type="Pfam" id="PF14218">
    <property type="entry name" value="COP23"/>
    <property type="match status" value="1"/>
</dbReference>
<protein>
    <submittedName>
        <fullName evidence="2">COP23 domain-containing protein</fullName>
    </submittedName>
</protein>
<proteinExistence type="predicted"/>
<feature type="chain" id="PRO_5045899490" evidence="1">
    <location>
        <begin position="30"/>
        <end position="172"/>
    </location>
</feature>
<dbReference type="InterPro" id="IPR025478">
    <property type="entry name" value="COP23"/>
</dbReference>
<evidence type="ECO:0000313" key="3">
    <source>
        <dbReference type="Proteomes" id="UP001483337"/>
    </source>
</evidence>